<gene>
    <name evidence="3" type="ORF">Daus18300_009641</name>
</gene>
<organism evidence="3 4">
    <name type="scientific">Diaporthe australafricana</name>
    <dbReference type="NCBI Taxonomy" id="127596"/>
    <lineage>
        <taxon>Eukaryota</taxon>
        <taxon>Fungi</taxon>
        <taxon>Dikarya</taxon>
        <taxon>Ascomycota</taxon>
        <taxon>Pezizomycotina</taxon>
        <taxon>Sordariomycetes</taxon>
        <taxon>Sordariomycetidae</taxon>
        <taxon>Diaporthales</taxon>
        <taxon>Diaporthaceae</taxon>
        <taxon>Diaporthe</taxon>
    </lineage>
</organism>
<evidence type="ECO:0000256" key="1">
    <source>
        <dbReference type="SAM" id="Coils"/>
    </source>
</evidence>
<dbReference type="Proteomes" id="UP001583177">
    <property type="component" value="Unassembled WGS sequence"/>
</dbReference>
<reference evidence="3 4" key="1">
    <citation type="journal article" date="2024" name="IMA Fungus">
        <title>IMA Genome - F19 : A genome assembly and annotation guide to empower mycologists, including annotated draft genome sequences of Ceratocystis pirilliformis, Diaporthe australafricana, Fusarium ophioides, Paecilomyces lecythidis, and Sporothrix stenoceras.</title>
        <authorList>
            <person name="Aylward J."/>
            <person name="Wilson A.M."/>
            <person name="Visagie C.M."/>
            <person name="Spraker J."/>
            <person name="Barnes I."/>
            <person name="Buitendag C."/>
            <person name="Ceriani C."/>
            <person name="Del Mar Angel L."/>
            <person name="du Plessis D."/>
            <person name="Fuchs T."/>
            <person name="Gasser K."/>
            <person name="Kramer D."/>
            <person name="Li W."/>
            <person name="Munsamy K."/>
            <person name="Piso A."/>
            <person name="Price J.L."/>
            <person name="Sonnekus B."/>
            <person name="Thomas C."/>
            <person name="van der Nest A."/>
            <person name="van Dijk A."/>
            <person name="van Heerden A."/>
            <person name="van Vuuren N."/>
            <person name="Yilmaz N."/>
            <person name="Duong T.A."/>
            <person name="van der Merwe N.A."/>
            <person name="Wingfield M.J."/>
            <person name="Wingfield B.D."/>
        </authorList>
    </citation>
    <scope>NUCLEOTIDE SEQUENCE [LARGE SCALE GENOMIC DNA]</scope>
    <source>
        <strain evidence="3 4">CMW 18300</strain>
    </source>
</reference>
<proteinExistence type="predicted"/>
<evidence type="ECO:0000313" key="4">
    <source>
        <dbReference type="Proteomes" id="UP001583177"/>
    </source>
</evidence>
<feature type="region of interest" description="Disordered" evidence="2">
    <location>
        <begin position="128"/>
        <end position="322"/>
    </location>
</feature>
<feature type="compositionally biased region" description="Basic residues" evidence="2">
    <location>
        <begin position="42"/>
        <end position="61"/>
    </location>
</feature>
<evidence type="ECO:0008006" key="5">
    <source>
        <dbReference type="Google" id="ProtNLM"/>
    </source>
</evidence>
<feature type="coiled-coil region" evidence="1">
    <location>
        <begin position="99"/>
        <end position="126"/>
    </location>
</feature>
<feature type="compositionally biased region" description="Basic and acidic residues" evidence="2">
    <location>
        <begin position="30"/>
        <end position="41"/>
    </location>
</feature>
<protein>
    <recommendedName>
        <fullName evidence="5">Pinin/SDK/MemA protein domain-containing protein</fullName>
    </recommendedName>
</protein>
<dbReference type="EMBL" id="JAWRVE010000099">
    <property type="protein sequence ID" value="KAL1859496.1"/>
    <property type="molecule type" value="Genomic_DNA"/>
</dbReference>
<feature type="compositionally biased region" description="Basic and acidic residues" evidence="2">
    <location>
        <begin position="281"/>
        <end position="291"/>
    </location>
</feature>
<keyword evidence="4" id="KW-1185">Reference proteome</keyword>
<comment type="caution">
    <text evidence="3">The sequence shown here is derived from an EMBL/GenBank/DDBJ whole genome shotgun (WGS) entry which is preliminary data.</text>
</comment>
<sequence length="322" mass="35058">MARTTRSKAAATTADATTTTTVTTTAAVTKPEKKELKDGSTRTRRQQRHAVRRNLYKKAKKHQEAEVLHKTLKSADTPIGRKERSALRAQFYQPWRPRAKASSRKVTELEKLVKRQQEEIRELRKLAVGSSIPKLQPPASPSVAEVDGELEPDSSPVKIRDQLFADASRSPGGNGGAEEEEGTTILEVEEVVEISAGDDAGEPMEGVQETTLVTSVEQDVEYPTLPLVEEITQVTEVSGSAEADESISQHQQEEEHEAKVSAEGADATTDSAPALAADTPIKSKVEIRDSSADSNAGTPRNVRRSPRKKAKRRSFAGHSYVG</sequence>
<evidence type="ECO:0000256" key="2">
    <source>
        <dbReference type="SAM" id="MobiDB-lite"/>
    </source>
</evidence>
<feature type="compositionally biased region" description="Basic residues" evidence="2">
    <location>
        <begin position="301"/>
        <end position="315"/>
    </location>
</feature>
<feature type="region of interest" description="Disordered" evidence="2">
    <location>
        <begin position="1"/>
        <end position="65"/>
    </location>
</feature>
<keyword evidence="1" id="KW-0175">Coiled coil</keyword>
<accession>A0ABR3WDN0</accession>
<feature type="compositionally biased region" description="Polar residues" evidence="2">
    <location>
        <begin position="208"/>
        <end position="217"/>
    </location>
</feature>
<feature type="compositionally biased region" description="Low complexity" evidence="2">
    <location>
        <begin position="1"/>
        <end position="29"/>
    </location>
</feature>
<feature type="compositionally biased region" description="Acidic residues" evidence="2">
    <location>
        <begin position="177"/>
        <end position="192"/>
    </location>
</feature>
<feature type="compositionally biased region" description="Basic and acidic residues" evidence="2">
    <location>
        <begin position="251"/>
        <end position="260"/>
    </location>
</feature>
<name>A0ABR3WDN0_9PEZI</name>
<evidence type="ECO:0000313" key="3">
    <source>
        <dbReference type="EMBL" id="KAL1859496.1"/>
    </source>
</evidence>